<dbReference type="PANTHER" id="PTHR47190">
    <property type="entry name" value="DEHYDROGENASE, PUTATIVE-RELATED"/>
    <property type="match status" value="1"/>
</dbReference>
<dbReference type="SUPFAM" id="SSF49344">
    <property type="entry name" value="CBD9-like"/>
    <property type="match status" value="1"/>
</dbReference>
<dbReference type="PANTHER" id="PTHR47190:SF4">
    <property type="entry name" value="DEHYDROGENASE, PUTATIVE-RELATED"/>
    <property type="match status" value="1"/>
</dbReference>
<name>A0A1L7WQH5_9HELO</name>
<accession>A0A1L7WQH5</accession>
<dbReference type="EMBL" id="FJOG01000006">
    <property type="protein sequence ID" value="CZR55033.1"/>
    <property type="molecule type" value="Genomic_DNA"/>
</dbReference>
<evidence type="ECO:0000259" key="2">
    <source>
        <dbReference type="Pfam" id="PF16010"/>
    </source>
</evidence>
<dbReference type="OrthoDB" id="413885at2759"/>
<gene>
    <name evidence="3" type="ORF">PAC_04919</name>
</gene>
<organism evidence="3 4">
    <name type="scientific">Phialocephala subalpina</name>
    <dbReference type="NCBI Taxonomy" id="576137"/>
    <lineage>
        <taxon>Eukaryota</taxon>
        <taxon>Fungi</taxon>
        <taxon>Dikarya</taxon>
        <taxon>Ascomycota</taxon>
        <taxon>Pezizomycotina</taxon>
        <taxon>Leotiomycetes</taxon>
        <taxon>Helotiales</taxon>
        <taxon>Mollisiaceae</taxon>
        <taxon>Phialocephala</taxon>
        <taxon>Phialocephala fortinii species complex</taxon>
    </lineage>
</organism>
<reference evidence="3 4" key="1">
    <citation type="submission" date="2016-03" db="EMBL/GenBank/DDBJ databases">
        <authorList>
            <person name="Ploux O."/>
        </authorList>
    </citation>
    <scope>NUCLEOTIDE SEQUENCE [LARGE SCALE GENOMIC DNA]</scope>
    <source>
        <strain evidence="3 4">UAMH 11012</strain>
    </source>
</reference>
<dbReference type="AlphaFoldDB" id="A0A1L7WQH5"/>
<evidence type="ECO:0000313" key="4">
    <source>
        <dbReference type="Proteomes" id="UP000184330"/>
    </source>
</evidence>
<keyword evidence="1" id="KW-0732">Signal</keyword>
<evidence type="ECO:0000256" key="1">
    <source>
        <dbReference type="SAM" id="SignalP"/>
    </source>
</evidence>
<feature type="signal peptide" evidence="1">
    <location>
        <begin position="1"/>
        <end position="20"/>
    </location>
</feature>
<evidence type="ECO:0000313" key="3">
    <source>
        <dbReference type="EMBL" id="CZR55033.1"/>
    </source>
</evidence>
<feature type="domain" description="Cellobiose dehydrogenase-like cytochrome" evidence="2">
    <location>
        <begin position="27"/>
        <end position="198"/>
    </location>
</feature>
<proteinExistence type="predicted"/>
<feature type="chain" id="PRO_5012092164" description="Cellobiose dehydrogenase-like cytochrome domain-containing protein" evidence="1">
    <location>
        <begin position="21"/>
        <end position="215"/>
    </location>
</feature>
<sequence length="215" mass="22074">MKFSLSTILPLAMALSSASAQGTVAAYTDPKTSITFQAYTDPTGYTFGIALPTTPGADFVGLLVGKAKGWAGVSLGGSMVNKLLIAAWPSGTKIISSFRETPATRSPPEATGPGYTITPIDAGTYTNATHWSLTFLCKGCILTDGTTFASNASTDVLGWAFATAAPATPANHASTLPKHGSQGNYGISFAAARTAKYATYAALANGTTIPTMFRA</sequence>
<keyword evidence="4" id="KW-1185">Reference proteome</keyword>
<dbReference type="InterPro" id="IPR015920">
    <property type="entry name" value="Cellobiose_DH-like_cyt"/>
</dbReference>
<dbReference type="STRING" id="576137.A0A1L7WQH5"/>
<dbReference type="Gene3D" id="2.60.40.1210">
    <property type="entry name" value="Cellobiose dehydrogenase, cytochrome domain"/>
    <property type="match status" value="1"/>
</dbReference>
<dbReference type="InterPro" id="IPR053208">
    <property type="entry name" value="GMC_Oxidoreductase_CD"/>
</dbReference>
<protein>
    <recommendedName>
        <fullName evidence="2">Cellobiose dehydrogenase-like cytochrome domain-containing protein</fullName>
    </recommendedName>
</protein>
<dbReference type="CDD" id="cd09630">
    <property type="entry name" value="CDH_like_cytochrome"/>
    <property type="match status" value="1"/>
</dbReference>
<dbReference type="Proteomes" id="UP000184330">
    <property type="component" value="Unassembled WGS sequence"/>
</dbReference>
<dbReference type="Pfam" id="PF16010">
    <property type="entry name" value="CDH-cyt"/>
    <property type="match status" value="1"/>
</dbReference>